<feature type="compositionally biased region" description="Low complexity" evidence="3">
    <location>
        <begin position="1155"/>
        <end position="1165"/>
    </location>
</feature>
<feature type="region of interest" description="Disordered" evidence="3">
    <location>
        <begin position="882"/>
        <end position="918"/>
    </location>
</feature>
<evidence type="ECO:0000313" key="5">
    <source>
        <dbReference type="EnsemblMetazoa" id="AMIN016105-PA"/>
    </source>
</evidence>
<reference evidence="5" key="2">
    <citation type="submission" date="2020-05" db="UniProtKB">
        <authorList>
            <consortium name="EnsemblMetazoa"/>
        </authorList>
    </citation>
    <scope>IDENTIFICATION</scope>
    <source>
        <strain evidence="5">MINIMUS1</strain>
    </source>
</reference>
<organism evidence="5 6">
    <name type="scientific">Anopheles minimus</name>
    <dbReference type="NCBI Taxonomy" id="112268"/>
    <lineage>
        <taxon>Eukaryota</taxon>
        <taxon>Metazoa</taxon>
        <taxon>Ecdysozoa</taxon>
        <taxon>Arthropoda</taxon>
        <taxon>Hexapoda</taxon>
        <taxon>Insecta</taxon>
        <taxon>Pterygota</taxon>
        <taxon>Neoptera</taxon>
        <taxon>Endopterygota</taxon>
        <taxon>Diptera</taxon>
        <taxon>Nematocera</taxon>
        <taxon>Culicoidea</taxon>
        <taxon>Culicidae</taxon>
        <taxon>Anophelinae</taxon>
        <taxon>Anopheles</taxon>
    </lineage>
</organism>
<dbReference type="STRING" id="112268.A0A182VYR2"/>
<feature type="compositionally biased region" description="Polar residues" evidence="3">
    <location>
        <begin position="770"/>
        <end position="784"/>
    </location>
</feature>
<evidence type="ECO:0000313" key="6">
    <source>
        <dbReference type="Proteomes" id="UP000075920"/>
    </source>
</evidence>
<evidence type="ECO:0000256" key="2">
    <source>
        <dbReference type="ARBA" id="ARBA00023242"/>
    </source>
</evidence>
<feature type="region of interest" description="Disordered" evidence="3">
    <location>
        <begin position="1073"/>
        <end position="1116"/>
    </location>
</feature>
<dbReference type="EnsemblMetazoa" id="AMIN016105-RA">
    <property type="protein sequence ID" value="AMIN016105-PA"/>
    <property type="gene ID" value="AMIN016105"/>
</dbReference>
<keyword evidence="2" id="KW-0539">Nucleus</keyword>
<dbReference type="InterPro" id="IPR025927">
    <property type="entry name" value="Znf_KANL2-like"/>
</dbReference>
<dbReference type="GO" id="GO:0005634">
    <property type="term" value="C:nucleus"/>
    <property type="evidence" value="ECO:0007669"/>
    <property type="project" value="UniProtKB-SubCell"/>
</dbReference>
<feature type="compositionally biased region" description="Low complexity" evidence="3">
    <location>
        <begin position="386"/>
        <end position="420"/>
    </location>
</feature>
<feature type="region of interest" description="Disordered" evidence="3">
    <location>
        <begin position="35"/>
        <end position="86"/>
    </location>
</feature>
<feature type="compositionally biased region" description="Low complexity" evidence="3">
    <location>
        <begin position="35"/>
        <end position="59"/>
    </location>
</feature>
<protein>
    <submittedName>
        <fullName evidence="5">Zf-C3Hc3H domain-containing protein</fullName>
    </submittedName>
</protein>
<feature type="compositionally biased region" description="Basic and acidic residues" evidence="3">
    <location>
        <begin position="632"/>
        <end position="642"/>
    </location>
</feature>
<accession>A0A182VYR2</accession>
<feature type="region of interest" description="Disordered" evidence="3">
    <location>
        <begin position="710"/>
        <end position="785"/>
    </location>
</feature>
<feature type="region of interest" description="Disordered" evidence="3">
    <location>
        <begin position="622"/>
        <end position="642"/>
    </location>
</feature>
<dbReference type="VEuPathDB" id="VectorBase:AMIN016105"/>
<comment type="subcellular location">
    <subcellularLocation>
        <location evidence="1">Nucleus</location>
    </subcellularLocation>
</comment>
<feature type="compositionally biased region" description="Polar residues" evidence="3">
    <location>
        <begin position="421"/>
        <end position="452"/>
    </location>
</feature>
<feature type="compositionally biased region" description="Polar residues" evidence="3">
    <location>
        <begin position="1282"/>
        <end position="1301"/>
    </location>
</feature>
<feature type="compositionally biased region" description="Polar residues" evidence="3">
    <location>
        <begin position="551"/>
        <end position="562"/>
    </location>
</feature>
<feature type="compositionally biased region" description="Polar residues" evidence="3">
    <location>
        <begin position="1140"/>
        <end position="1154"/>
    </location>
</feature>
<dbReference type="PANTHER" id="PTHR20851">
    <property type="entry name" value="DORSAL INTERACTING PROTEIN 3"/>
    <property type="match status" value="1"/>
</dbReference>
<feature type="region of interest" description="Disordered" evidence="3">
    <location>
        <begin position="1136"/>
        <end position="1165"/>
    </location>
</feature>
<feature type="region of interest" description="Disordered" evidence="3">
    <location>
        <begin position="386"/>
        <end position="453"/>
    </location>
</feature>
<reference evidence="6" key="1">
    <citation type="submission" date="2013-03" db="EMBL/GenBank/DDBJ databases">
        <title>The Genome Sequence of Anopheles minimus MINIMUS1.</title>
        <authorList>
            <consortium name="The Broad Institute Genomics Platform"/>
            <person name="Neafsey D.E."/>
            <person name="Walton C."/>
            <person name="Walker B."/>
            <person name="Young S.K."/>
            <person name="Zeng Q."/>
            <person name="Gargeya S."/>
            <person name="Fitzgerald M."/>
            <person name="Haas B."/>
            <person name="Abouelleil A."/>
            <person name="Allen A.W."/>
            <person name="Alvarado L."/>
            <person name="Arachchi H.M."/>
            <person name="Berlin A.M."/>
            <person name="Chapman S.B."/>
            <person name="Gainer-Dewar J."/>
            <person name="Goldberg J."/>
            <person name="Griggs A."/>
            <person name="Gujja S."/>
            <person name="Hansen M."/>
            <person name="Howarth C."/>
            <person name="Imamovic A."/>
            <person name="Ireland A."/>
            <person name="Larimer J."/>
            <person name="McCowan C."/>
            <person name="Murphy C."/>
            <person name="Pearson M."/>
            <person name="Poon T.W."/>
            <person name="Priest M."/>
            <person name="Roberts A."/>
            <person name="Saif S."/>
            <person name="Shea T."/>
            <person name="Sisk P."/>
            <person name="Sykes S."/>
            <person name="Wortman J."/>
            <person name="Nusbaum C."/>
            <person name="Birren B."/>
        </authorList>
    </citation>
    <scope>NUCLEOTIDE SEQUENCE [LARGE SCALE GENOMIC DNA]</scope>
    <source>
        <strain evidence="6">MINIMUS1</strain>
    </source>
</reference>
<feature type="compositionally biased region" description="Basic residues" evidence="3">
    <location>
        <begin position="1105"/>
        <end position="1115"/>
    </location>
</feature>
<feature type="region of interest" description="Disordered" evidence="3">
    <location>
        <begin position="1276"/>
        <end position="1301"/>
    </location>
</feature>
<feature type="compositionally biased region" description="Polar residues" evidence="3">
    <location>
        <begin position="719"/>
        <end position="732"/>
    </location>
</feature>
<feature type="compositionally biased region" description="Polar residues" evidence="3">
    <location>
        <begin position="61"/>
        <end position="72"/>
    </location>
</feature>
<feature type="compositionally biased region" description="Low complexity" evidence="3">
    <location>
        <begin position="1075"/>
        <end position="1088"/>
    </location>
</feature>
<dbReference type="Proteomes" id="UP000075920">
    <property type="component" value="Unassembled WGS sequence"/>
</dbReference>
<feature type="compositionally biased region" description="Polar residues" evidence="3">
    <location>
        <begin position="622"/>
        <end position="631"/>
    </location>
</feature>
<feature type="domain" description="KANL2-like probable zinc-finger" evidence="4">
    <location>
        <begin position="988"/>
        <end position="1048"/>
    </location>
</feature>
<keyword evidence="6" id="KW-1185">Reference proteome</keyword>
<sequence length="1449" mass="157029">MSCHSTTRAQEDPYAFTESAPLQANSLAYANHSSAVSNSTSSSNATTSTTIQTASSGASLLLTTNTAGSGTTSKDKVVSISPPTASTPATLKVRYNGIVTTASPTTTAVVRGHTATGTPIPVFTKPVQIRQQSPQSILPGQAQPTVTVGKLIKKVLPQQKTPLITTVVAGGAKIISRLQQPNQTSSGGPQLSTAGGSILKFIKIPPQQLTKGTVSGGTTIPQGSFIHVTTSGDGARKLIVTNSSSSGSNGVTPTISVTSAGSARIANVGTAVSRNTSGSVAVVSNVSTVSPTKIRLVQPQAQGKFYLQTSNSNTIGTATHLSNPVTIATLRNTLIKQHQLQQQSPLQQQKQQPAQQQQQQQQIVQQKLSSPQQATVAAAKPQQITQQSLQSQQKPQQQTIQQQQQHTQKQPKSQQVKQQQIVGNQTLPKTSPQHQPPKTSTPLLQSQALQKQDNVDVTPKLQHKQQVQASVVQQQQQVVAKTLLQSAPNGQKQSLLLQQQQQPSRPVPSPTVQVAPKQQPTQQSQSLLLQPQRKQQQTLPSPVNKQRAVPPQQSATKSATSVGSISLLTSSTIATKDGTLLAKVTDPGKVSQISAKEEKASKMSITESLRRSVHQQSLLVGSNVEASTKSPQSRDHSPVVNRVEKLNRSPSVTVEPKVITAAAKKRSEMDAVVANMQIVNENKTIQQPTTVDTKPVPKLEPEAETIVNSVNGKVRQVYRRSTSTGKTSGKQQKSTKRTHSQQLSEEQDQQRDCTSPVVGTGLMSKIGASPSCTTSTPNAPTRISPSLLATVKLEKDVDIKQEVEEPDEKPPRQQRFLATPSVPGAIAVPIKRPKLKTWHAPGAYMFDLKAPGEESDDDAYDEYPNTLSFWYEESIAITVPDSTSSWGINPMHRSSTSSNSSVRGGKGKSNRSGHSGKFEIRMLTRDERLELRKAYLQRRVVQCRNGLRMRSAAVSTAKKRLESMAKMVAKLDKRRQTELNKASEKAICTSEGCPKAALVMTSHCYDHITEEAQQCLFQRCTAKFSDNSQCRVPVFDVSHELILCKEHAWKHDNHDKMSQEVKLHKTGKPSLIGMVTTASPVPASPTAAGRKKMKPVQSPSVVVRTQKRPKKKKKLTPLQQQMLLHQQQYKQQFAIHHNHQSSQGQAKHTTPASNQPQKKVIQQQPQKSLLNTWSANGKVQVKQATPLQKTSLIAPPAQRLHLSNGSESSSKPAFNTATVSHTVAQTNRNLPLIPVVVGNNRPVAGVRGSTLYRAQTNNSAVKIVSSIEHVHDQQLPPQQQQYSNGSHTVQTTLKNSSPNTQDLLTICENSSAYASSEDTGVGGLSESELLATQDVIEEIIPFEFSNLLHPNVLSHLPPDALNELLCLVPPEDDTGDSHESCPREVEDDIERALEHVKSLDDMTVEPSSLLGDFLDNVDDEMLDGSDICTTEQMLQSPNKANDIRGMVHT</sequence>
<name>A0A182VYR2_9DIPT</name>
<proteinExistence type="predicted"/>
<dbReference type="Pfam" id="PF13891">
    <property type="entry name" value="zf-C3HC3H_KANSL2"/>
    <property type="match status" value="1"/>
</dbReference>
<evidence type="ECO:0000256" key="1">
    <source>
        <dbReference type="ARBA" id="ARBA00004123"/>
    </source>
</evidence>
<dbReference type="PANTHER" id="PTHR20851:SF0">
    <property type="entry name" value="APOLIPOPROTEIN(A)"/>
    <property type="match status" value="1"/>
</dbReference>
<evidence type="ECO:0000256" key="3">
    <source>
        <dbReference type="SAM" id="MobiDB-lite"/>
    </source>
</evidence>
<evidence type="ECO:0000259" key="4">
    <source>
        <dbReference type="Pfam" id="PF13891"/>
    </source>
</evidence>
<feature type="compositionally biased region" description="Low complexity" evidence="3">
    <location>
        <begin position="494"/>
        <end position="540"/>
    </location>
</feature>
<feature type="region of interest" description="Disordered" evidence="3">
    <location>
        <begin position="494"/>
        <end position="562"/>
    </location>
</feature>